<dbReference type="RefSeq" id="WP_202828078.1">
    <property type="nucleotide sequence ID" value="NZ_JAEUXJ010000013.1"/>
</dbReference>
<keyword evidence="2" id="KW-1185">Reference proteome</keyword>
<dbReference type="Proteomes" id="UP000606490">
    <property type="component" value="Unassembled WGS sequence"/>
</dbReference>
<evidence type="ECO:0000313" key="1">
    <source>
        <dbReference type="EMBL" id="MBL6458337.1"/>
    </source>
</evidence>
<comment type="caution">
    <text evidence="1">The sequence shown here is derived from an EMBL/GenBank/DDBJ whole genome shotgun (WGS) entry which is preliminary data.</text>
</comment>
<dbReference type="EMBL" id="JAEUXJ010000013">
    <property type="protein sequence ID" value="MBL6458337.1"/>
    <property type="molecule type" value="Genomic_DNA"/>
</dbReference>
<proteinExistence type="predicted"/>
<evidence type="ECO:0000313" key="2">
    <source>
        <dbReference type="Proteomes" id="UP000606490"/>
    </source>
</evidence>
<accession>A0ABS1V9M8</accession>
<sequence>MTGARGFYRWSSEDHITPALFQNWALFPDLTWVAPLVQACGGQAGTVTQASWSYACEELLDAKLLPYHGRNFIIADVLMHFVDENGPGLLALEVKKPGAAAQPADARKLRSYCDLPSTRMIGRRYGCFLVGERHVAATLEATGHEWHVVSWEHLRGLQAEVAKGLAIPELLRQRVVAWISRAHARYGIGAPASAPMPLAGAELATEAGYAEIRPFNLPTSVERFLLGSECVEAAASGLDPAPPYAWLSGEPSAEDVRRRKLQSTAERRIIRWQPQWNLKQEPVWP</sequence>
<gene>
    <name evidence="1" type="ORF">JMJ55_23640</name>
</gene>
<reference evidence="1 2" key="1">
    <citation type="submission" date="2021-01" db="EMBL/GenBank/DDBJ databases">
        <title>Belnapia mucosa sp. nov. and Belnapia arida sp. nov., isolated from the Tabernas Desert (Almeria, Spain).</title>
        <authorList>
            <person name="Molina-Menor E."/>
            <person name="Vidal-Verdu A."/>
            <person name="Calonge A."/>
            <person name="Satari L."/>
            <person name="Pereto Magraner J."/>
            <person name="Porcar Miralles M."/>
        </authorList>
    </citation>
    <scope>NUCLEOTIDE SEQUENCE [LARGE SCALE GENOMIC DNA]</scope>
    <source>
        <strain evidence="1 2">T6</strain>
    </source>
</reference>
<name>A0ABS1V9M8_9PROT</name>
<organism evidence="1 2">
    <name type="scientific">Belnapia mucosa</name>
    <dbReference type="NCBI Taxonomy" id="2804532"/>
    <lineage>
        <taxon>Bacteria</taxon>
        <taxon>Pseudomonadati</taxon>
        <taxon>Pseudomonadota</taxon>
        <taxon>Alphaproteobacteria</taxon>
        <taxon>Acetobacterales</taxon>
        <taxon>Roseomonadaceae</taxon>
        <taxon>Belnapia</taxon>
    </lineage>
</organism>
<protein>
    <submittedName>
        <fullName evidence="1">Uncharacterized protein</fullName>
    </submittedName>
</protein>